<sequence length="144" mass="16323">MVRQRVDVPRRRLNRRSVVDGPQNVTLLAVPVLDDFVHDAPAPLVAVKVQHGHDLARKPIVVAVRRGPPEVLLAVLVNLQLEPLLVQVVHVRRFRLVPEHVRVDVVRDPDGVVLHVWAEARKKEANSGKFHNSNKIFVTRIITR</sequence>
<organism evidence="1">
    <name type="scientific">Culex pipiens</name>
    <name type="common">House mosquito</name>
    <dbReference type="NCBI Taxonomy" id="7175"/>
    <lineage>
        <taxon>Eukaryota</taxon>
        <taxon>Metazoa</taxon>
        <taxon>Ecdysozoa</taxon>
        <taxon>Arthropoda</taxon>
        <taxon>Hexapoda</taxon>
        <taxon>Insecta</taxon>
        <taxon>Pterygota</taxon>
        <taxon>Neoptera</taxon>
        <taxon>Endopterygota</taxon>
        <taxon>Diptera</taxon>
        <taxon>Nematocera</taxon>
        <taxon>Culicoidea</taxon>
        <taxon>Culicidae</taxon>
        <taxon>Culicinae</taxon>
        <taxon>Culicini</taxon>
        <taxon>Culex</taxon>
        <taxon>Culex</taxon>
    </lineage>
</organism>
<evidence type="ECO:0000313" key="1">
    <source>
        <dbReference type="EMBL" id="CAG6501668.1"/>
    </source>
</evidence>
<proteinExistence type="predicted"/>
<reference evidence="1" key="1">
    <citation type="submission" date="2021-05" db="EMBL/GenBank/DDBJ databases">
        <authorList>
            <person name="Alioto T."/>
            <person name="Alioto T."/>
            <person name="Gomez Garrido J."/>
        </authorList>
    </citation>
    <scope>NUCLEOTIDE SEQUENCE</scope>
</reference>
<protein>
    <submittedName>
        <fullName evidence="1">(northern house mosquito) hypothetical protein</fullName>
    </submittedName>
</protein>
<dbReference type="EMBL" id="HBUE01142745">
    <property type="protein sequence ID" value="CAG6501668.1"/>
    <property type="molecule type" value="Transcribed_RNA"/>
</dbReference>
<accession>A0A8D8CXW4</accession>
<dbReference type="EMBL" id="HBUE01142744">
    <property type="protein sequence ID" value="CAG6501667.1"/>
    <property type="molecule type" value="Transcribed_RNA"/>
</dbReference>
<dbReference type="AlphaFoldDB" id="A0A8D8CXW4"/>
<name>A0A8D8CXW4_CULPI</name>